<dbReference type="OrthoDB" id="7941246at2"/>
<proteinExistence type="predicted"/>
<dbReference type="RefSeq" id="WP_145787408.1">
    <property type="nucleotide sequence ID" value="NZ_BAAABR010000004.1"/>
</dbReference>
<keyword evidence="4" id="KW-1185">Reference proteome</keyword>
<evidence type="ECO:0000313" key="4">
    <source>
        <dbReference type="Proteomes" id="UP000318416"/>
    </source>
</evidence>
<dbReference type="InterPro" id="IPR036291">
    <property type="entry name" value="NAD(P)-bd_dom_sf"/>
</dbReference>
<organism evidence="3 4">
    <name type="scientific">Kitasatospora atroaurantiaca</name>
    <dbReference type="NCBI Taxonomy" id="285545"/>
    <lineage>
        <taxon>Bacteria</taxon>
        <taxon>Bacillati</taxon>
        <taxon>Actinomycetota</taxon>
        <taxon>Actinomycetes</taxon>
        <taxon>Kitasatosporales</taxon>
        <taxon>Streptomycetaceae</taxon>
        <taxon>Kitasatospora</taxon>
    </lineage>
</organism>
<evidence type="ECO:0000256" key="1">
    <source>
        <dbReference type="SAM" id="MobiDB-lite"/>
    </source>
</evidence>
<dbReference type="Proteomes" id="UP000318416">
    <property type="component" value="Unassembled WGS sequence"/>
</dbReference>
<dbReference type="PANTHER" id="PTHR43245">
    <property type="entry name" value="BIFUNCTIONAL POLYMYXIN RESISTANCE PROTEIN ARNA"/>
    <property type="match status" value="1"/>
</dbReference>
<feature type="domain" description="NAD-dependent epimerase/dehydratase" evidence="2">
    <location>
        <begin position="87"/>
        <end position="211"/>
    </location>
</feature>
<dbReference type="InterPro" id="IPR050177">
    <property type="entry name" value="Lipid_A_modif_metabolic_enz"/>
</dbReference>
<dbReference type="InterPro" id="IPR001509">
    <property type="entry name" value="Epimerase_deHydtase"/>
</dbReference>
<dbReference type="PANTHER" id="PTHR43245:SF13">
    <property type="entry name" value="UDP-D-APIOSE_UDP-D-XYLOSE SYNTHASE 2"/>
    <property type="match status" value="1"/>
</dbReference>
<name>A0A561EJE0_9ACTN</name>
<evidence type="ECO:0000313" key="3">
    <source>
        <dbReference type="EMBL" id="TWE15730.1"/>
    </source>
</evidence>
<sequence length="325" mass="35003">MRILVLGGTSFVGRAIVEDAVRTGAEVTLFGRGKTGTDLFPELTRLIGDRDTGDYAALREGSWDAVVDLSGYVPHHVGQAMDALGDRVGRYLFISSHAVYAQTGVEPGSDEDTPRREPVRNVRTHEELDDSTYGPAKVACEDDVLARYGSRATIVRPGKVAGPHDPSEMFTYWVRRAAQGGRVALPADPGQPVQIIDSRDLARLVVQLLVDDRPGAFHAVGPAEPTTLGGLIETCAKVAGTEVEIVRVTPETLPPLFPLVRADWPTQQRSSARARAAGMPATPLEVTAADVLAWDRERGEPPLGRGFSSEEEQALLAQHDGGRSR</sequence>
<dbReference type="SUPFAM" id="SSF51735">
    <property type="entry name" value="NAD(P)-binding Rossmann-fold domains"/>
    <property type="match status" value="1"/>
</dbReference>
<dbReference type="Gene3D" id="3.40.50.720">
    <property type="entry name" value="NAD(P)-binding Rossmann-like Domain"/>
    <property type="match status" value="1"/>
</dbReference>
<dbReference type="Pfam" id="PF01370">
    <property type="entry name" value="Epimerase"/>
    <property type="match status" value="1"/>
</dbReference>
<accession>A0A561EJE0</accession>
<feature type="region of interest" description="Disordered" evidence="1">
    <location>
        <begin position="297"/>
        <end position="325"/>
    </location>
</feature>
<dbReference type="AlphaFoldDB" id="A0A561EJE0"/>
<dbReference type="EMBL" id="VIVR01000001">
    <property type="protein sequence ID" value="TWE15730.1"/>
    <property type="molecule type" value="Genomic_DNA"/>
</dbReference>
<reference evidence="3 4" key="1">
    <citation type="submission" date="2019-06" db="EMBL/GenBank/DDBJ databases">
        <title>Sequencing the genomes of 1000 actinobacteria strains.</title>
        <authorList>
            <person name="Klenk H.-P."/>
        </authorList>
    </citation>
    <scope>NUCLEOTIDE SEQUENCE [LARGE SCALE GENOMIC DNA]</scope>
    <source>
        <strain evidence="3 4">DSM 41649</strain>
    </source>
</reference>
<comment type="caution">
    <text evidence="3">The sequence shown here is derived from an EMBL/GenBank/DDBJ whole genome shotgun (WGS) entry which is preliminary data.</text>
</comment>
<evidence type="ECO:0000259" key="2">
    <source>
        <dbReference type="Pfam" id="PF01370"/>
    </source>
</evidence>
<protein>
    <submittedName>
        <fullName evidence="3">2'-hydroxyisoflavone reductase</fullName>
    </submittedName>
</protein>
<gene>
    <name evidence="3" type="ORF">FB465_0656</name>
</gene>